<dbReference type="RefSeq" id="WP_345677765.1">
    <property type="nucleotide sequence ID" value="NZ_BAABHS010000017.1"/>
</dbReference>
<dbReference type="InterPro" id="IPR017927">
    <property type="entry name" value="FAD-bd_FR_type"/>
</dbReference>
<name>A0ABP9HPV1_9ACTN</name>
<evidence type="ECO:0000313" key="4">
    <source>
        <dbReference type="Proteomes" id="UP001500466"/>
    </source>
</evidence>
<feature type="region of interest" description="Disordered" evidence="1">
    <location>
        <begin position="267"/>
        <end position="349"/>
    </location>
</feature>
<protein>
    <recommendedName>
        <fullName evidence="2">FAD-binding FR-type domain-containing protein</fullName>
    </recommendedName>
</protein>
<feature type="domain" description="FAD-binding FR-type" evidence="2">
    <location>
        <begin position="16"/>
        <end position="144"/>
    </location>
</feature>
<keyword evidence="4" id="KW-1185">Reference proteome</keyword>
<dbReference type="Pfam" id="PF04954">
    <property type="entry name" value="SIP"/>
    <property type="match status" value="1"/>
</dbReference>
<feature type="compositionally biased region" description="Basic and acidic residues" evidence="1">
    <location>
        <begin position="267"/>
        <end position="282"/>
    </location>
</feature>
<reference evidence="4" key="1">
    <citation type="journal article" date="2019" name="Int. J. Syst. Evol. Microbiol.">
        <title>The Global Catalogue of Microorganisms (GCM) 10K type strain sequencing project: providing services to taxonomists for standard genome sequencing and annotation.</title>
        <authorList>
            <consortium name="The Broad Institute Genomics Platform"/>
            <consortium name="The Broad Institute Genome Sequencing Center for Infectious Disease"/>
            <person name="Wu L."/>
            <person name="Ma J."/>
        </authorList>
    </citation>
    <scope>NUCLEOTIDE SEQUENCE [LARGE SCALE GENOMIC DNA]</scope>
    <source>
        <strain evidence="4">JCM 17986</strain>
    </source>
</reference>
<dbReference type="Proteomes" id="UP001500466">
    <property type="component" value="Unassembled WGS sequence"/>
</dbReference>
<dbReference type="InterPro" id="IPR007037">
    <property type="entry name" value="SIP_rossman_dom"/>
</dbReference>
<organism evidence="3 4">
    <name type="scientific">Yinghuangia aomiensis</name>
    <dbReference type="NCBI Taxonomy" id="676205"/>
    <lineage>
        <taxon>Bacteria</taxon>
        <taxon>Bacillati</taxon>
        <taxon>Actinomycetota</taxon>
        <taxon>Actinomycetes</taxon>
        <taxon>Kitasatosporales</taxon>
        <taxon>Streptomycetaceae</taxon>
        <taxon>Yinghuangia</taxon>
    </lineage>
</organism>
<dbReference type="InterPro" id="IPR013113">
    <property type="entry name" value="SIP_FAD-bd"/>
</dbReference>
<dbReference type="EMBL" id="BAABHS010000017">
    <property type="protein sequence ID" value="GAA4975929.1"/>
    <property type="molecule type" value="Genomic_DNA"/>
</dbReference>
<dbReference type="Gene3D" id="2.40.30.10">
    <property type="entry name" value="Translation factors"/>
    <property type="match status" value="1"/>
</dbReference>
<dbReference type="CDD" id="cd06193">
    <property type="entry name" value="siderophore_interacting"/>
    <property type="match status" value="1"/>
</dbReference>
<evidence type="ECO:0000259" key="2">
    <source>
        <dbReference type="PROSITE" id="PS51384"/>
    </source>
</evidence>
<dbReference type="PANTHER" id="PTHR30157">
    <property type="entry name" value="FERRIC REDUCTASE, NADPH-DEPENDENT"/>
    <property type="match status" value="1"/>
</dbReference>
<feature type="compositionally biased region" description="Low complexity" evidence="1">
    <location>
        <begin position="331"/>
        <end position="349"/>
    </location>
</feature>
<dbReference type="SUPFAM" id="SSF63380">
    <property type="entry name" value="Riboflavin synthase domain-like"/>
    <property type="match status" value="1"/>
</dbReference>
<feature type="compositionally biased region" description="Basic and acidic residues" evidence="1">
    <location>
        <begin position="312"/>
        <end position="324"/>
    </location>
</feature>
<evidence type="ECO:0000313" key="3">
    <source>
        <dbReference type="EMBL" id="GAA4975929.1"/>
    </source>
</evidence>
<dbReference type="Pfam" id="PF08021">
    <property type="entry name" value="FAD_binding_9"/>
    <property type="match status" value="1"/>
</dbReference>
<dbReference type="PROSITE" id="PS51384">
    <property type="entry name" value="FAD_FR"/>
    <property type="match status" value="1"/>
</dbReference>
<proteinExistence type="predicted"/>
<dbReference type="PANTHER" id="PTHR30157:SF0">
    <property type="entry name" value="NADPH-DEPENDENT FERRIC-CHELATE REDUCTASE"/>
    <property type="match status" value="1"/>
</dbReference>
<gene>
    <name evidence="3" type="ORF">GCM10023205_48670</name>
</gene>
<dbReference type="InterPro" id="IPR017938">
    <property type="entry name" value="Riboflavin_synthase-like_b-brl"/>
</dbReference>
<dbReference type="Gene3D" id="3.40.50.80">
    <property type="entry name" value="Nucleotide-binding domain of ferredoxin-NADP reductase (FNR) module"/>
    <property type="match status" value="1"/>
</dbReference>
<comment type="caution">
    <text evidence="3">The sequence shown here is derived from an EMBL/GenBank/DDBJ whole genome shotgun (WGS) entry which is preliminary data.</text>
</comment>
<evidence type="ECO:0000256" key="1">
    <source>
        <dbReference type="SAM" id="MobiDB-lite"/>
    </source>
</evidence>
<accession>A0ABP9HPV1</accession>
<dbReference type="InterPro" id="IPR039261">
    <property type="entry name" value="FNR_nucleotide-bd"/>
</dbReference>
<dbReference type="InterPro" id="IPR039374">
    <property type="entry name" value="SIP_fam"/>
</dbReference>
<sequence>MEAFIAAERVQRAQAYRPFHVTVAANRPLSPNATRITFASADLAHFVVGGPDQRVKLFVPRGPGPAPRIAPGAATWREALEAIPEELRPYQRTYTVRAHRPDPPTIDIDFALHDPGGPASRWARNAGPGDELDLLGPTIARNGGYGFAPSLGSHLLLVGDQAALPAVGAVIESLPADARGHAFVSVPTAADIQHLAAPRGVNLTWLPGADSHRILEAVQGADLPSPTYAWLAGEASGVRALRRHLVGERGVDRRSVAFQGYWRIGHTEETAHDTPGRAREAQATRPTTTAGLRPVSRMPQDLGPSPGRSTPRRTDSRPDPELRYHKGFRGGRAAATRAGDGGLDLALSP</sequence>